<reference evidence="1 2" key="1">
    <citation type="submission" date="2020-08" db="EMBL/GenBank/DDBJ databases">
        <title>The Agave Microbiome: Exploring the role of microbial communities in plant adaptations to desert environments.</title>
        <authorList>
            <person name="Partida-Martinez L.P."/>
        </authorList>
    </citation>
    <scope>NUCLEOTIDE SEQUENCE [LARGE SCALE GENOMIC DNA]</scope>
    <source>
        <strain evidence="1 2">AT2.18</strain>
    </source>
</reference>
<accession>A0A839QB53</accession>
<evidence type="ECO:0000313" key="1">
    <source>
        <dbReference type="EMBL" id="MBB2993368.1"/>
    </source>
</evidence>
<keyword evidence="2" id="KW-1185">Reference proteome</keyword>
<evidence type="ECO:0000313" key="2">
    <source>
        <dbReference type="Proteomes" id="UP000550501"/>
    </source>
</evidence>
<proteinExistence type="predicted"/>
<organism evidence="1 2">
    <name type="scientific">Mycolicibacterium iranicum</name>
    <name type="common">Mycobacterium iranicum</name>
    <dbReference type="NCBI Taxonomy" id="912594"/>
    <lineage>
        <taxon>Bacteria</taxon>
        <taxon>Bacillati</taxon>
        <taxon>Actinomycetota</taxon>
        <taxon>Actinomycetes</taxon>
        <taxon>Mycobacteriales</taxon>
        <taxon>Mycobacteriaceae</taxon>
        <taxon>Mycolicibacterium</taxon>
    </lineage>
</organism>
<sequence length="156" mass="16243">MRARLIMLAVAVIVIPAFALIMTLTDRDSEPEQLTADCAQVDTALRIAVPARAETVAAMPGTSRDPAESARSAAAEAKVADDIRAVAATIESPALRADVDEIADDFDAFSQSRRDAADLNALPDKEFMGALDGMMTTVGELVKACPGVGDPAVSGQ</sequence>
<dbReference type="AlphaFoldDB" id="A0A839QB53"/>
<protein>
    <submittedName>
        <fullName evidence="1">Uncharacterized protein</fullName>
    </submittedName>
</protein>
<dbReference type="EMBL" id="JACHVU010000016">
    <property type="protein sequence ID" value="MBB2993368.1"/>
    <property type="molecule type" value="Genomic_DNA"/>
</dbReference>
<comment type="caution">
    <text evidence="1">The sequence shown here is derived from an EMBL/GenBank/DDBJ whole genome shotgun (WGS) entry which is preliminary data.</text>
</comment>
<gene>
    <name evidence="1" type="ORF">FHR72_004876</name>
</gene>
<dbReference type="RefSeq" id="WP_183473317.1">
    <property type="nucleotide sequence ID" value="NZ_JACHVU010000016.1"/>
</dbReference>
<dbReference type="Proteomes" id="UP000550501">
    <property type="component" value="Unassembled WGS sequence"/>
</dbReference>
<name>A0A839QB53_MYCIR</name>